<organism evidence="1 2">
    <name type="scientific">[Emmonsia] crescens</name>
    <dbReference type="NCBI Taxonomy" id="73230"/>
    <lineage>
        <taxon>Eukaryota</taxon>
        <taxon>Fungi</taxon>
        <taxon>Dikarya</taxon>
        <taxon>Ascomycota</taxon>
        <taxon>Pezizomycotina</taxon>
        <taxon>Eurotiomycetes</taxon>
        <taxon>Eurotiomycetidae</taxon>
        <taxon>Onygenales</taxon>
        <taxon>Ajellomycetaceae</taxon>
        <taxon>Emergomyces</taxon>
    </lineage>
</organism>
<proteinExistence type="predicted"/>
<reference evidence="2" key="1">
    <citation type="journal article" date="2015" name="PLoS Genet.">
        <title>The dynamic genome and transcriptome of the human fungal pathogen Blastomyces and close relative Emmonsia.</title>
        <authorList>
            <person name="Munoz J.F."/>
            <person name="Gauthier G.M."/>
            <person name="Desjardins C.A."/>
            <person name="Gallo J.E."/>
            <person name="Holder J."/>
            <person name="Sullivan T.D."/>
            <person name="Marty A.J."/>
            <person name="Carmen J.C."/>
            <person name="Chen Z."/>
            <person name="Ding L."/>
            <person name="Gujja S."/>
            <person name="Magrini V."/>
            <person name="Misas E."/>
            <person name="Mitreva M."/>
            <person name="Priest M."/>
            <person name="Saif S."/>
            <person name="Whiston E.A."/>
            <person name="Young S."/>
            <person name="Zeng Q."/>
            <person name="Goldman W.E."/>
            <person name="Mardis E.R."/>
            <person name="Taylor J.W."/>
            <person name="McEwen J.G."/>
            <person name="Clay O.K."/>
            <person name="Klein B.S."/>
            <person name="Cuomo C.A."/>
        </authorList>
    </citation>
    <scope>NUCLEOTIDE SEQUENCE [LARGE SCALE GENOMIC DNA]</scope>
    <source>
        <strain evidence="2">UAMH 3008</strain>
    </source>
</reference>
<dbReference type="VEuPathDB" id="FungiDB:EMCG_03964"/>
<comment type="caution">
    <text evidence="1">The sequence shown here is derived from an EMBL/GenBank/DDBJ whole genome shotgun (WGS) entry which is preliminary data.</text>
</comment>
<name>A0A0G2HTP7_9EURO</name>
<dbReference type="AlphaFoldDB" id="A0A0G2HTP7"/>
<dbReference type="EMBL" id="LCZI01001306">
    <property type="protein sequence ID" value="KKZ61408.1"/>
    <property type="molecule type" value="Genomic_DNA"/>
</dbReference>
<protein>
    <submittedName>
        <fullName evidence="1">Uncharacterized protein</fullName>
    </submittedName>
</protein>
<sequence>MFERLFIKLGLEFTELFRIKQIARILLPFSNILNTDVFLNAIASSKPDLPISGHSTNKVA</sequence>
<gene>
    <name evidence="1" type="ORF">EMCG_03964</name>
</gene>
<dbReference type="Proteomes" id="UP000034164">
    <property type="component" value="Unassembled WGS sequence"/>
</dbReference>
<evidence type="ECO:0000313" key="1">
    <source>
        <dbReference type="EMBL" id="KKZ61408.1"/>
    </source>
</evidence>
<evidence type="ECO:0000313" key="2">
    <source>
        <dbReference type="Proteomes" id="UP000034164"/>
    </source>
</evidence>
<accession>A0A0G2HTP7</accession>